<feature type="domain" description="F-box" evidence="1">
    <location>
        <begin position="8"/>
        <end position="53"/>
    </location>
</feature>
<dbReference type="PROSITE" id="PS50181">
    <property type="entry name" value="FBOX"/>
    <property type="match status" value="1"/>
</dbReference>
<evidence type="ECO:0000259" key="1">
    <source>
        <dbReference type="PROSITE" id="PS50181"/>
    </source>
</evidence>
<accession>A0A7J6WEY8</accession>
<protein>
    <submittedName>
        <fullName evidence="2">F-box family protein</fullName>
    </submittedName>
</protein>
<name>A0A7J6WEY8_THATH</name>
<gene>
    <name evidence="2" type="ORF">FRX31_015233</name>
</gene>
<dbReference type="SUPFAM" id="SSF50965">
    <property type="entry name" value="Galactose oxidase, central domain"/>
    <property type="match status" value="1"/>
</dbReference>
<comment type="caution">
    <text evidence="2">The sequence shown here is derived from an EMBL/GenBank/DDBJ whole genome shotgun (WGS) entry which is preliminary data.</text>
</comment>
<keyword evidence="3" id="KW-1185">Reference proteome</keyword>
<dbReference type="InterPro" id="IPR036047">
    <property type="entry name" value="F-box-like_dom_sf"/>
</dbReference>
<dbReference type="PANTHER" id="PTHR31672">
    <property type="entry name" value="BNACNNG10540D PROTEIN"/>
    <property type="match status" value="1"/>
</dbReference>
<dbReference type="InterPro" id="IPR050796">
    <property type="entry name" value="SCF_F-box_component"/>
</dbReference>
<dbReference type="InterPro" id="IPR017451">
    <property type="entry name" value="F-box-assoc_interact_dom"/>
</dbReference>
<dbReference type="SUPFAM" id="SSF81383">
    <property type="entry name" value="F-box domain"/>
    <property type="match status" value="1"/>
</dbReference>
<evidence type="ECO:0000313" key="2">
    <source>
        <dbReference type="EMBL" id="KAF5195180.1"/>
    </source>
</evidence>
<dbReference type="InterPro" id="IPR013187">
    <property type="entry name" value="F-box-assoc_dom_typ3"/>
</dbReference>
<proteinExistence type="predicted"/>
<dbReference type="OrthoDB" id="610337at2759"/>
<dbReference type="PANTHER" id="PTHR31672:SF13">
    <property type="entry name" value="F-BOX PROTEIN CPR30-LIKE"/>
    <property type="match status" value="1"/>
</dbReference>
<dbReference type="Gene3D" id="1.20.1280.50">
    <property type="match status" value="1"/>
</dbReference>
<dbReference type="Proteomes" id="UP000554482">
    <property type="component" value="Unassembled WGS sequence"/>
</dbReference>
<dbReference type="Pfam" id="PF08268">
    <property type="entry name" value="FBA_3"/>
    <property type="match status" value="1"/>
</dbReference>
<dbReference type="EMBL" id="JABWDY010017696">
    <property type="protein sequence ID" value="KAF5195180.1"/>
    <property type="molecule type" value="Genomic_DNA"/>
</dbReference>
<organism evidence="2 3">
    <name type="scientific">Thalictrum thalictroides</name>
    <name type="common">Rue-anemone</name>
    <name type="synonym">Anemone thalictroides</name>
    <dbReference type="NCBI Taxonomy" id="46969"/>
    <lineage>
        <taxon>Eukaryota</taxon>
        <taxon>Viridiplantae</taxon>
        <taxon>Streptophyta</taxon>
        <taxon>Embryophyta</taxon>
        <taxon>Tracheophyta</taxon>
        <taxon>Spermatophyta</taxon>
        <taxon>Magnoliopsida</taxon>
        <taxon>Ranunculales</taxon>
        <taxon>Ranunculaceae</taxon>
        <taxon>Thalictroideae</taxon>
        <taxon>Thalictrum</taxon>
    </lineage>
</organism>
<dbReference type="SMART" id="SM00256">
    <property type="entry name" value="FBOX"/>
    <property type="match status" value="1"/>
</dbReference>
<dbReference type="InterPro" id="IPR011043">
    <property type="entry name" value="Gal_Oxase/kelch_b-propeller"/>
</dbReference>
<dbReference type="AlphaFoldDB" id="A0A7J6WEY8"/>
<sequence>MSSILSTNWSFDSLPKEITTIILTNLSVKSILRCRSVCKTLLGIIDNPHFPQLHLHTSTTKAAKYGNPSSSYIFHTRPITEICIVTEEEDENKILCTNIISKFELLLGKPLGPILHAPVSGLLFYYAKENGKYLMGVDTCSMYICNPATREFVELPKFNPPQCSSHCFGDFAHGFGYDAISKDFKVVLIFQPQVQIYTLGSNSWRTIGEVKITAIIDFTSVNFDGSLHWVDRGHLSTFKKNILSFNLSSEEFRVFGTPTLICRPESLQLMAMGGCLSIFDPFFDNHIEVWMMKEYGVEESWTKICFSTVCFTGLQIFMPKAISVGKNSVIKLLVNSSALVSYNIETGSFTSVEVDGIEPPEGFPKFFGAFLFVESLITLKSTCQREE</sequence>
<dbReference type="Pfam" id="PF00646">
    <property type="entry name" value="F-box"/>
    <property type="match status" value="1"/>
</dbReference>
<reference evidence="2 3" key="1">
    <citation type="submission" date="2020-06" db="EMBL/GenBank/DDBJ databases">
        <title>Transcriptomic and genomic resources for Thalictrum thalictroides and T. hernandezii: Facilitating candidate gene discovery in an emerging model plant lineage.</title>
        <authorList>
            <person name="Arias T."/>
            <person name="Riano-Pachon D.M."/>
            <person name="Di Stilio V.S."/>
        </authorList>
    </citation>
    <scope>NUCLEOTIDE SEQUENCE [LARGE SCALE GENOMIC DNA]</scope>
    <source>
        <strain evidence="3">cv. WT478/WT964</strain>
        <tissue evidence="2">Leaves</tissue>
    </source>
</reference>
<evidence type="ECO:0000313" key="3">
    <source>
        <dbReference type="Proteomes" id="UP000554482"/>
    </source>
</evidence>
<dbReference type="NCBIfam" id="TIGR01640">
    <property type="entry name" value="F_box_assoc_1"/>
    <property type="match status" value="1"/>
</dbReference>
<dbReference type="InterPro" id="IPR001810">
    <property type="entry name" value="F-box_dom"/>
</dbReference>